<dbReference type="Proteomes" id="UP000183185">
    <property type="component" value="Unassembled WGS sequence"/>
</dbReference>
<protein>
    <submittedName>
        <fullName evidence="2">Uncharacterized protein</fullName>
    </submittedName>
</protein>
<proteinExistence type="predicted"/>
<gene>
    <name evidence="2" type="ORF">BAQ49_17810</name>
</gene>
<feature type="transmembrane region" description="Helical" evidence="1">
    <location>
        <begin position="5"/>
        <end position="27"/>
    </location>
</feature>
<keyword evidence="1" id="KW-1133">Transmembrane helix</keyword>
<reference evidence="2 3" key="1">
    <citation type="submission" date="2016-06" db="EMBL/GenBank/DDBJ databases">
        <title>First insights into the genetic diversity and population structure of in the Bacillus cereus group bacteria from diverse marine environments.</title>
        <authorList>
            <person name="Liu Y."/>
            <person name="Lai Q."/>
            <person name="Shao Z."/>
        </authorList>
    </citation>
    <scope>NUCLEOTIDE SEQUENCE [LARGE SCALE GENOMIC DNA]</scope>
    <source>
        <strain evidence="2 3">TD42</strain>
    </source>
</reference>
<dbReference type="AlphaFoldDB" id="A0AA44KQT8"/>
<name>A0AA44KQT8_9BACI</name>
<feature type="transmembrane region" description="Helical" evidence="1">
    <location>
        <begin position="33"/>
        <end position="55"/>
    </location>
</feature>
<comment type="caution">
    <text evidence="2">The sequence shown here is derived from an EMBL/GenBank/DDBJ whole genome shotgun (WGS) entry which is preliminary data.</text>
</comment>
<keyword evidence="1" id="KW-0472">Membrane</keyword>
<accession>A0AA44KQT8</accession>
<evidence type="ECO:0000313" key="3">
    <source>
        <dbReference type="Proteomes" id="UP000183185"/>
    </source>
</evidence>
<dbReference type="EMBL" id="MACH01000157">
    <property type="protein sequence ID" value="OJE35355.1"/>
    <property type="molecule type" value="Genomic_DNA"/>
</dbReference>
<sequence length="64" mass="7490">MLVFLFPATIGISHVIVGMNMFSFIMVDPYFRIWVPLAIFAVIYTVYYLITVQLYKSIVLPKER</sequence>
<evidence type="ECO:0000256" key="1">
    <source>
        <dbReference type="SAM" id="Phobius"/>
    </source>
</evidence>
<keyword evidence="1" id="KW-0812">Transmembrane</keyword>
<organism evidence="2 3">
    <name type="scientific">Bacillus proteolyticus</name>
    <dbReference type="NCBI Taxonomy" id="2026192"/>
    <lineage>
        <taxon>Bacteria</taxon>
        <taxon>Bacillati</taxon>
        <taxon>Bacillota</taxon>
        <taxon>Bacilli</taxon>
        <taxon>Bacillales</taxon>
        <taxon>Bacillaceae</taxon>
        <taxon>Bacillus</taxon>
        <taxon>Bacillus cereus group</taxon>
    </lineage>
</organism>
<evidence type="ECO:0000313" key="2">
    <source>
        <dbReference type="EMBL" id="OJE35355.1"/>
    </source>
</evidence>